<evidence type="ECO:0000256" key="2">
    <source>
        <dbReference type="SAM" id="SignalP"/>
    </source>
</evidence>
<feature type="signal peptide" evidence="2">
    <location>
        <begin position="1"/>
        <end position="20"/>
    </location>
</feature>
<sequence>MKLNILTLSALATLCATVLALEQSPGKNQAVDLSLEHGAIQKHSGVQMPKRAWNRATRAIVRRDLGQLLGDLDGDSILGGLVGDDSVLNVDDLVSQVEDILHQLVGDDLLQSDSGLLSLVTSIVDSVSDLLESVLGRTVDLHDILGGLGLKRRNLLASLGNLGNAGQQPPASFGHGPAGPPLQQWPGNGNGMMPQLDFDDQHGDESDFWRAAGYNGVGQFGGLGNVEENSQTKHGDMGHIAKRSAGVEQTVKSLISNLRLLHDKAQGNDLLTNLLCTVTKLLGSILKSGKDGLGRRNLSM</sequence>
<keyword evidence="2" id="KW-0732">Signal</keyword>
<feature type="chain" id="PRO_5013389883" evidence="2">
    <location>
        <begin position="21"/>
        <end position="300"/>
    </location>
</feature>
<evidence type="ECO:0000313" key="4">
    <source>
        <dbReference type="Proteomes" id="UP000242146"/>
    </source>
</evidence>
<dbReference type="AlphaFoldDB" id="A0A1X2GKT1"/>
<organism evidence="3 4">
    <name type="scientific">Hesseltinella vesiculosa</name>
    <dbReference type="NCBI Taxonomy" id="101127"/>
    <lineage>
        <taxon>Eukaryota</taxon>
        <taxon>Fungi</taxon>
        <taxon>Fungi incertae sedis</taxon>
        <taxon>Mucoromycota</taxon>
        <taxon>Mucoromycotina</taxon>
        <taxon>Mucoromycetes</taxon>
        <taxon>Mucorales</taxon>
        <taxon>Cunninghamellaceae</taxon>
        <taxon>Hesseltinella</taxon>
    </lineage>
</organism>
<comment type="caution">
    <text evidence="3">The sequence shown here is derived from an EMBL/GenBank/DDBJ whole genome shotgun (WGS) entry which is preliminary data.</text>
</comment>
<evidence type="ECO:0000313" key="3">
    <source>
        <dbReference type="EMBL" id="ORX56209.1"/>
    </source>
</evidence>
<evidence type="ECO:0000256" key="1">
    <source>
        <dbReference type="SAM" id="MobiDB-lite"/>
    </source>
</evidence>
<reference evidence="3 4" key="1">
    <citation type="submission" date="2016-07" db="EMBL/GenBank/DDBJ databases">
        <title>Pervasive Adenine N6-methylation of Active Genes in Fungi.</title>
        <authorList>
            <consortium name="DOE Joint Genome Institute"/>
            <person name="Mondo S.J."/>
            <person name="Dannebaum R.O."/>
            <person name="Kuo R.C."/>
            <person name="Labutti K."/>
            <person name="Haridas S."/>
            <person name="Kuo A."/>
            <person name="Salamov A."/>
            <person name="Ahrendt S.R."/>
            <person name="Lipzen A."/>
            <person name="Sullivan W."/>
            <person name="Andreopoulos W.B."/>
            <person name="Clum A."/>
            <person name="Lindquist E."/>
            <person name="Daum C."/>
            <person name="Ramamoorthy G.K."/>
            <person name="Gryganskyi A."/>
            <person name="Culley D."/>
            <person name="Magnuson J.K."/>
            <person name="James T.Y."/>
            <person name="O'Malley M.A."/>
            <person name="Stajich J.E."/>
            <person name="Spatafora J.W."/>
            <person name="Visel A."/>
            <person name="Grigoriev I.V."/>
        </authorList>
    </citation>
    <scope>NUCLEOTIDE SEQUENCE [LARGE SCALE GENOMIC DNA]</scope>
    <source>
        <strain evidence="3 4">NRRL 3301</strain>
    </source>
</reference>
<feature type="region of interest" description="Disordered" evidence="1">
    <location>
        <begin position="166"/>
        <end position="200"/>
    </location>
</feature>
<dbReference type="Proteomes" id="UP000242146">
    <property type="component" value="Unassembled WGS sequence"/>
</dbReference>
<dbReference type="EMBL" id="MCGT01000010">
    <property type="protein sequence ID" value="ORX56209.1"/>
    <property type="molecule type" value="Genomic_DNA"/>
</dbReference>
<protein>
    <submittedName>
        <fullName evidence="3">Uncharacterized protein</fullName>
    </submittedName>
</protein>
<name>A0A1X2GKT1_9FUNG</name>
<keyword evidence="4" id="KW-1185">Reference proteome</keyword>
<gene>
    <name evidence="3" type="ORF">DM01DRAFT_308898</name>
</gene>
<proteinExistence type="predicted"/>
<accession>A0A1X2GKT1</accession>